<dbReference type="EMBL" id="VAHF01000218">
    <property type="protein sequence ID" value="TXG46334.1"/>
    <property type="molecule type" value="Genomic_DNA"/>
</dbReference>
<accession>A0A5C7GNG7</accession>
<dbReference type="PROSITE" id="PS50174">
    <property type="entry name" value="G_PATCH"/>
    <property type="match status" value="1"/>
</dbReference>
<protein>
    <recommendedName>
        <fullName evidence="1">G-patch domain-containing protein</fullName>
    </recommendedName>
</protein>
<evidence type="ECO:0000313" key="2">
    <source>
        <dbReference type="EMBL" id="TXG46334.1"/>
    </source>
</evidence>
<dbReference type="GO" id="GO:0003676">
    <property type="term" value="F:nucleic acid binding"/>
    <property type="evidence" value="ECO:0007669"/>
    <property type="project" value="InterPro"/>
</dbReference>
<gene>
    <name evidence="2" type="ORF">EZV62_028168</name>
</gene>
<organism evidence="2 3">
    <name type="scientific">Acer yangbiense</name>
    <dbReference type="NCBI Taxonomy" id="1000413"/>
    <lineage>
        <taxon>Eukaryota</taxon>
        <taxon>Viridiplantae</taxon>
        <taxon>Streptophyta</taxon>
        <taxon>Embryophyta</taxon>
        <taxon>Tracheophyta</taxon>
        <taxon>Spermatophyta</taxon>
        <taxon>Magnoliopsida</taxon>
        <taxon>eudicotyledons</taxon>
        <taxon>Gunneridae</taxon>
        <taxon>Pentapetalae</taxon>
        <taxon>rosids</taxon>
        <taxon>malvids</taxon>
        <taxon>Sapindales</taxon>
        <taxon>Sapindaceae</taxon>
        <taxon>Hippocastanoideae</taxon>
        <taxon>Acereae</taxon>
        <taxon>Acer</taxon>
    </lineage>
</organism>
<sequence length="246" mass="27475">MIPTVHLNALEGDLLPNPSVYRRLIGRLIYLTLSRPDITFAVHKLSQFMSQPREPHLKVVHHLLRYLKNKPGQGLLFSSSDSLSSTAFSEASLGLQLKAFSDSDWGSCLDSRKSVTSFCIFSGNSLRLRMDNECKFYCNKRKQRHTSAPTKDGIIYGVFASSNVDNNKRRKVCHFGSELDFMKPLKLERNIQGGKGRDIGVGDVGGFEKHTKGIGLKLLEKMRYKGSGLGKNEQGIITPIEACEIN</sequence>
<dbReference type="PANTHER" id="PTHR11439:SF498">
    <property type="entry name" value="DNAK FAMILY PROTEIN"/>
    <property type="match status" value="1"/>
</dbReference>
<reference evidence="3" key="1">
    <citation type="journal article" date="2019" name="Gigascience">
        <title>De novo genome assembly of the endangered Acer yangbiense, a plant species with extremely small populations endemic to Yunnan Province, China.</title>
        <authorList>
            <person name="Yang J."/>
            <person name="Wariss H.M."/>
            <person name="Tao L."/>
            <person name="Zhang R."/>
            <person name="Yun Q."/>
            <person name="Hollingsworth P."/>
            <person name="Dao Z."/>
            <person name="Luo G."/>
            <person name="Guo H."/>
            <person name="Ma Y."/>
            <person name="Sun W."/>
        </authorList>
    </citation>
    <scope>NUCLEOTIDE SEQUENCE [LARGE SCALE GENOMIC DNA]</scope>
    <source>
        <strain evidence="3">cv. Malutang</strain>
    </source>
</reference>
<feature type="domain" description="G-patch" evidence="1">
    <location>
        <begin position="211"/>
        <end position="246"/>
    </location>
</feature>
<evidence type="ECO:0000313" key="3">
    <source>
        <dbReference type="Proteomes" id="UP000323000"/>
    </source>
</evidence>
<dbReference type="SMART" id="SM00443">
    <property type="entry name" value="G_patch"/>
    <property type="match status" value="1"/>
</dbReference>
<dbReference type="AlphaFoldDB" id="A0A5C7GNG7"/>
<dbReference type="Proteomes" id="UP000323000">
    <property type="component" value="Unassembled WGS sequence"/>
</dbReference>
<dbReference type="PANTHER" id="PTHR11439">
    <property type="entry name" value="GAG-POL-RELATED RETROTRANSPOSON"/>
    <property type="match status" value="1"/>
</dbReference>
<dbReference type="OrthoDB" id="1746074at2759"/>
<keyword evidence="3" id="KW-1185">Reference proteome</keyword>
<dbReference type="Pfam" id="PF01585">
    <property type="entry name" value="G-patch"/>
    <property type="match status" value="1"/>
</dbReference>
<comment type="caution">
    <text evidence="2">The sequence shown here is derived from an EMBL/GenBank/DDBJ whole genome shotgun (WGS) entry which is preliminary data.</text>
</comment>
<dbReference type="InterPro" id="IPR000467">
    <property type="entry name" value="G_patch_dom"/>
</dbReference>
<proteinExistence type="predicted"/>
<evidence type="ECO:0000259" key="1">
    <source>
        <dbReference type="PROSITE" id="PS50174"/>
    </source>
</evidence>
<name>A0A5C7GNG7_9ROSI</name>